<gene>
    <name evidence="1" type="ORF">FEF27_07625</name>
</gene>
<evidence type="ECO:0000313" key="2">
    <source>
        <dbReference type="Proteomes" id="UP000306544"/>
    </source>
</evidence>
<keyword evidence="2" id="KW-1185">Reference proteome</keyword>
<protein>
    <submittedName>
        <fullName evidence="1">Uncharacterized protein</fullName>
    </submittedName>
</protein>
<organism evidence="1 2">
    <name type="scientific">Nesterenkonia sphaerica</name>
    <dbReference type="NCBI Taxonomy" id="1804988"/>
    <lineage>
        <taxon>Bacteria</taxon>
        <taxon>Bacillati</taxon>
        <taxon>Actinomycetota</taxon>
        <taxon>Actinomycetes</taxon>
        <taxon>Micrococcales</taxon>
        <taxon>Micrococcaceae</taxon>
        <taxon>Nesterenkonia</taxon>
    </lineage>
</organism>
<proteinExistence type="predicted"/>
<dbReference type="OrthoDB" id="4381973at2"/>
<accession>A0A5R9ACD7</accession>
<dbReference type="EMBL" id="VAWA01000008">
    <property type="protein sequence ID" value="TLP75517.1"/>
    <property type="molecule type" value="Genomic_DNA"/>
</dbReference>
<evidence type="ECO:0000313" key="1">
    <source>
        <dbReference type="EMBL" id="TLP75517.1"/>
    </source>
</evidence>
<dbReference type="Proteomes" id="UP000306544">
    <property type="component" value="Unassembled WGS sequence"/>
</dbReference>
<reference evidence="1 2" key="1">
    <citation type="submission" date="2019-05" db="EMBL/GenBank/DDBJ databases">
        <title>Nesterenkonia sp. GY239, isolated from the Southern Atlantic Ocean.</title>
        <authorList>
            <person name="Zhang G."/>
        </authorList>
    </citation>
    <scope>NUCLEOTIDE SEQUENCE [LARGE SCALE GENOMIC DNA]</scope>
    <source>
        <strain evidence="1 2">GY239</strain>
    </source>
</reference>
<comment type="caution">
    <text evidence="1">The sequence shown here is derived from an EMBL/GenBank/DDBJ whole genome shotgun (WGS) entry which is preliminary data.</text>
</comment>
<dbReference type="RefSeq" id="WP_138170260.1">
    <property type="nucleotide sequence ID" value="NZ_VAWA01000008.1"/>
</dbReference>
<sequence length="107" mass="11473">MDYVSPPDGEDIAQFLGQGDDPAVVALAEEHAPIVRAMAQAYTRGKGFQGGQVAEDIHAVLVAATARLVANPEQMSWAAGSARVSGAFRGWTLAETFVLNRYRKRAK</sequence>
<dbReference type="AlphaFoldDB" id="A0A5R9ACD7"/>
<name>A0A5R9ACD7_9MICC</name>